<dbReference type="OrthoDB" id="7744741at2759"/>
<gene>
    <name evidence="1" type="ORF">ZHAS_00007826</name>
</gene>
<dbReference type="EnsemblMetazoa" id="ASIC007826-RA">
    <property type="protein sequence ID" value="ASIC007826-PA"/>
    <property type="gene ID" value="ASIC007826"/>
</dbReference>
<dbReference type="EMBL" id="KE525006">
    <property type="protein sequence ID" value="KFB40336.1"/>
    <property type="molecule type" value="Genomic_DNA"/>
</dbReference>
<evidence type="ECO:0000313" key="3">
    <source>
        <dbReference type="Proteomes" id="UP000030765"/>
    </source>
</evidence>
<reference evidence="2" key="2">
    <citation type="submission" date="2020-05" db="UniProtKB">
        <authorList>
            <consortium name="EnsemblMetazoa"/>
        </authorList>
    </citation>
    <scope>IDENTIFICATION</scope>
</reference>
<sequence length="521" mass="57651">MEHILTAPTSWPTVMIAVPVLSVGARRRDRKVLYGSRYAASPEVTLAKPDFGIPGPVQDSATVRLAAIELGRAFERLQANLELEIPAPSNVLEQLFVVLQTITDTVGPLGVSASAALAAATLSMADIKGTFHDILDPLIDLQTAVVVQIPELLLAINELAGSALVLQIMDEFSMIYVSTRTLIGAVIQLAANVQSVSNPSEVNESVITGVLRAMQLLRSNIELLSYTIGSTSTELRIANEFLEELKATRNMTKADNRAALDRFRSKLDRFEDSLTYLTDCLLSEYVDLRPYVSSYLESLGTSSGECVLHSAAESLVDSVTTGWDRAVCVVKRHYKMLGRKCELVKDLSESYEQVHEFGMALAQTAVANGPNAPYCFHKFFRLVEHLLLRLADDASLCLKQESTRLRSLQESVQNMFPTVVYDVEELLAHLELCGEVLEKRHRCISEFGELYEHLASHTEQKLELIEKFSLAETSASADRLKLCVLHSRYNVLHLELARLQNELEECSSFGGSLCEEPTPYV</sequence>
<dbReference type="OMA" id="PLNYTIA"/>
<reference evidence="1 3" key="1">
    <citation type="journal article" date="2014" name="BMC Genomics">
        <title>Genome sequence of Anopheles sinensis provides insight into genetics basis of mosquito competence for malaria parasites.</title>
        <authorList>
            <person name="Zhou D."/>
            <person name="Zhang D."/>
            <person name="Ding G."/>
            <person name="Shi L."/>
            <person name="Hou Q."/>
            <person name="Ye Y."/>
            <person name="Xu Y."/>
            <person name="Zhou H."/>
            <person name="Xiong C."/>
            <person name="Li S."/>
            <person name="Yu J."/>
            <person name="Hong S."/>
            <person name="Yu X."/>
            <person name="Zou P."/>
            <person name="Chen C."/>
            <person name="Chang X."/>
            <person name="Wang W."/>
            <person name="Lv Y."/>
            <person name="Sun Y."/>
            <person name="Ma L."/>
            <person name="Shen B."/>
            <person name="Zhu C."/>
        </authorList>
    </citation>
    <scope>NUCLEOTIDE SEQUENCE [LARGE SCALE GENOMIC DNA]</scope>
</reference>
<dbReference type="VEuPathDB" id="VectorBase:ASIC007826"/>
<proteinExistence type="predicted"/>
<name>A0A084VQU2_ANOSI</name>
<dbReference type="AlphaFoldDB" id="A0A084VQU2"/>
<dbReference type="Proteomes" id="UP000030765">
    <property type="component" value="Unassembled WGS sequence"/>
</dbReference>
<organism evidence="1">
    <name type="scientific">Anopheles sinensis</name>
    <name type="common">Mosquito</name>
    <dbReference type="NCBI Taxonomy" id="74873"/>
    <lineage>
        <taxon>Eukaryota</taxon>
        <taxon>Metazoa</taxon>
        <taxon>Ecdysozoa</taxon>
        <taxon>Arthropoda</taxon>
        <taxon>Hexapoda</taxon>
        <taxon>Insecta</taxon>
        <taxon>Pterygota</taxon>
        <taxon>Neoptera</taxon>
        <taxon>Endopterygota</taxon>
        <taxon>Diptera</taxon>
        <taxon>Nematocera</taxon>
        <taxon>Culicoidea</taxon>
        <taxon>Culicidae</taxon>
        <taxon>Anophelinae</taxon>
        <taxon>Anopheles</taxon>
    </lineage>
</organism>
<dbReference type="VEuPathDB" id="VectorBase:ASIS019792"/>
<dbReference type="EMBL" id="ATLV01015322">
    <property type="status" value="NOT_ANNOTATED_CDS"/>
    <property type="molecule type" value="Genomic_DNA"/>
</dbReference>
<evidence type="ECO:0000313" key="1">
    <source>
        <dbReference type="EMBL" id="KFB40336.1"/>
    </source>
</evidence>
<evidence type="ECO:0000313" key="2">
    <source>
        <dbReference type="EnsemblMetazoa" id="ASIC007826-PA"/>
    </source>
</evidence>
<protein>
    <submittedName>
        <fullName evidence="1">AGAP007269-PA-like protein</fullName>
    </submittedName>
</protein>
<accession>A0A084VQU2</accession>
<keyword evidence="3" id="KW-1185">Reference proteome</keyword>